<dbReference type="InterPro" id="IPR026444">
    <property type="entry name" value="Secre_tail"/>
</dbReference>
<keyword evidence="4" id="KW-1185">Reference proteome</keyword>
<feature type="domain" description="LTD" evidence="2">
    <location>
        <begin position="467"/>
        <end position="614"/>
    </location>
</feature>
<dbReference type="RefSeq" id="WP_311400786.1">
    <property type="nucleotide sequence ID" value="NZ_JAVRBG010000003.1"/>
</dbReference>
<sequence length="1199" mass="130144">MKKTLPTGFLKPITFLFAFLFSVSLSWGQIINIKNQSFENSGNNWNYSVNPDSYNISGDVWDIVASLSSISPNEGSKFWGMQDLDNNNGGGSFAHTLTFSNENISAYSDVELSFFYHTIGYDSTDSLSYELVIDNVSQGEVLLPKDDSGTISINISTDYPSANEVGIIISAKQNGGSDYAGVDNFQLNGISANANDLTTEVYEPTNQVVSNEIIAADVTTSSNSEEIFGFIVEDQASGDGLPTNITKINFVPGANNTADWTDHIQGIVIFDENLTTFTPTVTITDNLISLEFSTPISIADGDSLEFLTGIYLNTTNIVDQSIIQFEIPGTGHGFQSDINGSSFADPLLFGAITGNNITIDVDFTESRFFQQPTNTVINTVMDPGVMVAAVDVNGNVDTEYNLDLSVTSTGSLVGSPVVETAVNGIANFNNLVHSALGTGFTLTVSDDLLPDLTSDSFDILAIPSVPTPGSIYITEISDANDFENEFIEIFNITNQAIDLSTTKLVMLPQGTVWDLSDFNPTTIPAKGFAIISRGNNKSQFENEFGSLNANTNFIEGSGGMFFGTDRSFQLFEGGTADVADGTLIDETGTSTANGQRIYQNIFTGVFVDNLQSNANPGELDYLLYANGAWINNDAVDDINDQDVLFYDNFTANSPITTNNLYIDAGKTLKVQDYLLVEGNEVVINGDLLFASESPTQIGTLGPLSSSAIITGEASVERIIPPTRAFRFLSSSVTTSTSINANWQEGVHNTSTTGNFNQNPNPGFGTHITGSTSGANGLDATDSGNPSLFTYDNATLDWNAVTNTDTNTLTSGEAYRIMIRGSRGVDVTNNETIPDTTRLRMKGSLTNPSVDVIIPTSSLNTNTNAYNFVGNPYQAVIDMNSVLNASTDLNTNQYYVWDPNKNVRGAYVTVSLPAGINSDASEANQFAQPNQAFFVQTNGANPKAVFAQSHKVNEGLTQVFKSNTVEDLQLTVQLFAQLNATNEEILTDSFMVLFNDQYSNDVTDEDAGKLGNLDENIALVNDNSYLSIEKRSLPFTGETLPFFNNNYRNSNYTLKIEAPVFNEVEAYLVDNYLQEQTLLNSGENVITFMIDEEVSESISDSRFSIIFEESSLQVVDKEVAFAVYPNPFKEGGITINSSQLEGKNVKIQVSSILGQEVYQTELEMTSNTIQLQELNKLNSGVYILSLTTEGQTFTKKIIKK</sequence>
<dbReference type="Proteomes" id="UP001182991">
    <property type="component" value="Unassembled WGS sequence"/>
</dbReference>
<dbReference type="Pfam" id="PF18962">
    <property type="entry name" value="Por_Secre_tail"/>
    <property type="match status" value="1"/>
</dbReference>
<dbReference type="InterPro" id="IPR036415">
    <property type="entry name" value="Lamin_tail_dom_sf"/>
</dbReference>
<accession>A0ABU2KGJ5</accession>
<reference evidence="4" key="1">
    <citation type="submission" date="2023-07" db="EMBL/GenBank/DDBJ databases">
        <title>Isolating and identifying novel microbial strains from the Mariana Trench.</title>
        <authorList>
            <person name="Fu H."/>
        </authorList>
    </citation>
    <scope>NUCLEOTIDE SEQUENCE [LARGE SCALE GENOMIC DNA]</scope>
    <source>
        <strain evidence="4">T-y2</strain>
    </source>
</reference>
<dbReference type="EMBL" id="JAVRBG010000003">
    <property type="protein sequence ID" value="MDT0293832.1"/>
    <property type="molecule type" value="Genomic_DNA"/>
</dbReference>
<evidence type="ECO:0000259" key="2">
    <source>
        <dbReference type="PROSITE" id="PS51841"/>
    </source>
</evidence>
<gene>
    <name evidence="3" type="ORF">RLT85_04230</name>
</gene>
<dbReference type="PROSITE" id="PS51841">
    <property type="entry name" value="LTD"/>
    <property type="match status" value="1"/>
</dbReference>
<keyword evidence="1" id="KW-0732">Signal</keyword>
<protein>
    <submittedName>
        <fullName evidence="3">T9SS type A sorting domain-containing protein</fullName>
    </submittedName>
</protein>
<evidence type="ECO:0000313" key="3">
    <source>
        <dbReference type="EMBL" id="MDT0293832.1"/>
    </source>
</evidence>
<dbReference type="InterPro" id="IPR001322">
    <property type="entry name" value="Lamin_tail_dom"/>
</dbReference>
<comment type="caution">
    <text evidence="3">The sequence shown here is derived from an EMBL/GenBank/DDBJ whole genome shotgun (WGS) entry which is preliminary data.</text>
</comment>
<name>A0ABU2KGJ5_9FLAO</name>
<dbReference type="NCBIfam" id="TIGR04183">
    <property type="entry name" value="Por_Secre_tail"/>
    <property type="match status" value="1"/>
</dbReference>
<evidence type="ECO:0000256" key="1">
    <source>
        <dbReference type="ARBA" id="ARBA00022729"/>
    </source>
</evidence>
<organism evidence="3 4">
    <name type="scientific">Mesonia ostreae</name>
    <dbReference type="NCBI Taxonomy" id="861110"/>
    <lineage>
        <taxon>Bacteria</taxon>
        <taxon>Pseudomonadati</taxon>
        <taxon>Bacteroidota</taxon>
        <taxon>Flavobacteriia</taxon>
        <taxon>Flavobacteriales</taxon>
        <taxon>Flavobacteriaceae</taxon>
        <taxon>Mesonia</taxon>
    </lineage>
</organism>
<dbReference type="SUPFAM" id="SSF74853">
    <property type="entry name" value="Lamin A/C globular tail domain"/>
    <property type="match status" value="1"/>
</dbReference>
<proteinExistence type="predicted"/>
<evidence type="ECO:0000313" key="4">
    <source>
        <dbReference type="Proteomes" id="UP001182991"/>
    </source>
</evidence>